<feature type="region of interest" description="Disordered" evidence="1">
    <location>
        <begin position="29"/>
        <end position="88"/>
    </location>
</feature>
<evidence type="ECO:0000313" key="5">
    <source>
        <dbReference type="Proteomes" id="UP000325313"/>
    </source>
</evidence>
<evidence type="ECO:0000313" key="2">
    <source>
        <dbReference type="EMBL" id="KAA1065593.1"/>
    </source>
</evidence>
<feature type="compositionally biased region" description="Acidic residues" evidence="1">
    <location>
        <begin position="49"/>
        <end position="88"/>
    </location>
</feature>
<sequence>MLIDHTWLVLRGLKNNWIQLVEHQFDVLPKSTVIKRNTTKTAPKAPVADQEEESEEETDDSDEDDFDDDDSNDDDSDDDDDDDDDNEN</sequence>
<gene>
    <name evidence="2" type="ORF">PGT21_004338</name>
    <name evidence="3" type="ORF">PGTUg99_020797</name>
</gene>
<evidence type="ECO:0000313" key="4">
    <source>
        <dbReference type="Proteomes" id="UP000324748"/>
    </source>
</evidence>
<organism evidence="3 5">
    <name type="scientific">Puccinia graminis f. sp. tritici</name>
    <dbReference type="NCBI Taxonomy" id="56615"/>
    <lineage>
        <taxon>Eukaryota</taxon>
        <taxon>Fungi</taxon>
        <taxon>Dikarya</taxon>
        <taxon>Basidiomycota</taxon>
        <taxon>Pucciniomycotina</taxon>
        <taxon>Pucciniomycetes</taxon>
        <taxon>Pucciniales</taxon>
        <taxon>Pucciniaceae</taxon>
        <taxon>Puccinia</taxon>
    </lineage>
</organism>
<evidence type="ECO:0000256" key="1">
    <source>
        <dbReference type="SAM" id="MobiDB-lite"/>
    </source>
</evidence>
<dbReference type="EMBL" id="VSWC01000196">
    <property type="protein sequence ID" value="KAA1065593.1"/>
    <property type="molecule type" value="Genomic_DNA"/>
</dbReference>
<dbReference type="Proteomes" id="UP000325313">
    <property type="component" value="Unassembled WGS sequence"/>
</dbReference>
<dbReference type="Proteomes" id="UP000324748">
    <property type="component" value="Unassembled WGS sequence"/>
</dbReference>
<proteinExistence type="predicted"/>
<reference evidence="4 5" key="1">
    <citation type="submission" date="2019-05" db="EMBL/GenBank/DDBJ databases">
        <title>Emergence of the Ug99 lineage of the wheat stem rust pathogen through somatic hybridization.</title>
        <authorList>
            <person name="Li F."/>
            <person name="Upadhyaya N.M."/>
            <person name="Sperschneider J."/>
            <person name="Matny O."/>
            <person name="Nguyen-Phuc H."/>
            <person name="Mago R."/>
            <person name="Raley C."/>
            <person name="Miller M.E."/>
            <person name="Silverstein K.A.T."/>
            <person name="Henningsen E."/>
            <person name="Hirsch C.D."/>
            <person name="Visser B."/>
            <person name="Pretorius Z.A."/>
            <person name="Steffenson B.J."/>
            <person name="Schwessinger B."/>
            <person name="Dodds P.N."/>
            <person name="Figueroa M."/>
        </authorList>
    </citation>
    <scope>NUCLEOTIDE SEQUENCE [LARGE SCALE GENOMIC DNA]</scope>
    <source>
        <strain evidence="2">21-0</strain>
        <strain evidence="3 5">Ug99</strain>
    </source>
</reference>
<dbReference type="AlphaFoldDB" id="A0A5B0MVD8"/>
<comment type="caution">
    <text evidence="3">The sequence shown here is derived from an EMBL/GenBank/DDBJ whole genome shotgun (WGS) entry which is preliminary data.</text>
</comment>
<dbReference type="EMBL" id="VDEP01000443">
    <property type="protein sequence ID" value="KAA1080008.1"/>
    <property type="molecule type" value="Genomic_DNA"/>
</dbReference>
<keyword evidence="4" id="KW-1185">Reference proteome</keyword>
<protein>
    <submittedName>
        <fullName evidence="3">Uncharacterized protein</fullName>
    </submittedName>
</protein>
<accession>A0A5B0MVD8</accession>
<name>A0A5B0MVD8_PUCGR</name>
<evidence type="ECO:0000313" key="3">
    <source>
        <dbReference type="EMBL" id="KAA1080008.1"/>
    </source>
</evidence>
<dbReference type="OrthoDB" id="10557939at2759"/>